<dbReference type="NCBIfam" id="TIGR02937">
    <property type="entry name" value="sigma70-ECF"/>
    <property type="match status" value="1"/>
</dbReference>
<keyword evidence="4" id="KW-0238">DNA-binding</keyword>
<dbReference type="InterPro" id="IPR013325">
    <property type="entry name" value="RNA_pol_sigma_r2"/>
</dbReference>
<feature type="domain" description="RNA polymerase sigma factor 70 region 4 type 2" evidence="8">
    <location>
        <begin position="107"/>
        <end position="157"/>
    </location>
</feature>
<comment type="caution">
    <text evidence="9">The sequence shown here is derived from an EMBL/GenBank/DDBJ whole genome shotgun (WGS) entry which is preliminary data.</text>
</comment>
<comment type="similarity">
    <text evidence="1">Belongs to the sigma-70 factor family. ECF subfamily.</text>
</comment>
<dbReference type="Gene3D" id="1.10.1740.10">
    <property type="match status" value="1"/>
</dbReference>
<organism evidence="9 10">
    <name type="scientific">Oerskovia rustica</name>
    <dbReference type="NCBI Taxonomy" id="2762237"/>
    <lineage>
        <taxon>Bacteria</taxon>
        <taxon>Bacillati</taxon>
        <taxon>Actinomycetota</taxon>
        <taxon>Actinomycetes</taxon>
        <taxon>Micrococcales</taxon>
        <taxon>Cellulomonadaceae</taxon>
        <taxon>Oerskovia</taxon>
    </lineage>
</organism>
<keyword evidence="5" id="KW-0804">Transcription</keyword>
<sequence length="189" mass="21267">MHHDNNVELEFTTMYRDAYPYVLAYLRRRADGHDAEDLASEVFAVAWRSWGRIPLGEMRPWLFGVTRNVLASGHRTQDRHRRLERRVGGERDLVPDETTLSDMSIDLRHAWTRLDPADRAVISLVSWDGLTASEAASILGCSRAAYSMRLTRARRQLRRSLDAVEPAPAPGSRSPAGRATLSLADGRTA</sequence>
<feature type="domain" description="RNA polymerase sigma-70 region 2" evidence="7">
    <location>
        <begin position="14"/>
        <end position="79"/>
    </location>
</feature>
<dbReference type="PANTHER" id="PTHR43133:SF8">
    <property type="entry name" value="RNA POLYMERASE SIGMA FACTOR HI_1459-RELATED"/>
    <property type="match status" value="1"/>
</dbReference>
<dbReference type="InterPro" id="IPR036388">
    <property type="entry name" value="WH-like_DNA-bd_sf"/>
</dbReference>
<dbReference type="InterPro" id="IPR039425">
    <property type="entry name" value="RNA_pol_sigma-70-like"/>
</dbReference>
<evidence type="ECO:0000256" key="3">
    <source>
        <dbReference type="ARBA" id="ARBA00023082"/>
    </source>
</evidence>
<evidence type="ECO:0000259" key="7">
    <source>
        <dbReference type="Pfam" id="PF04542"/>
    </source>
</evidence>
<dbReference type="Proteomes" id="UP000641803">
    <property type="component" value="Unassembled WGS sequence"/>
</dbReference>
<name>A0ABR8RUM8_9CELL</name>
<dbReference type="EMBL" id="JACSQQ010000024">
    <property type="protein sequence ID" value="MBD7951491.1"/>
    <property type="molecule type" value="Genomic_DNA"/>
</dbReference>
<evidence type="ECO:0000256" key="2">
    <source>
        <dbReference type="ARBA" id="ARBA00023015"/>
    </source>
</evidence>
<evidence type="ECO:0000256" key="1">
    <source>
        <dbReference type="ARBA" id="ARBA00010641"/>
    </source>
</evidence>
<dbReference type="InterPro" id="IPR014284">
    <property type="entry name" value="RNA_pol_sigma-70_dom"/>
</dbReference>
<dbReference type="InterPro" id="IPR013324">
    <property type="entry name" value="RNA_pol_sigma_r3/r4-like"/>
</dbReference>
<keyword evidence="2" id="KW-0805">Transcription regulation</keyword>
<dbReference type="SUPFAM" id="SSF88946">
    <property type="entry name" value="Sigma2 domain of RNA polymerase sigma factors"/>
    <property type="match status" value="1"/>
</dbReference>
<evidence type="ECO:0000259" key="8">
    <source>
        <dbReference type="Pfam" id="PF08281"/>
    </source>
</evidence>
<dbReference type="CDD" id="cd06171">
    <property type="entry name" value="Sigma70_r4"/>
    <property type="match status" value="1"/>
</dbReference>
<dbReference type="Gene3D" id="1.10.10.10">
    <property type="entry name" value="Winged helix-like DNA-binding domain superfamily/Winged helix DNA-binding domain"/>
    <property type="match status" value="1"/>
</dbReference>
<evidence type="ECO:0000256" key="5">
    <source>
        <dbReference type="ARBA" id="ARBA00023163"/>
    </source>
</evidence>
<dbReference type="InterPro" id="IPR013249">
    <property type="entry name" value="RNA_pol_sigma70_r4_t2"/>
</dbReference>
<dbReference type="InterPro" id="IPR007627">
    <property type="entry name" value="RNA_pol_sigma70_r2"/>
</dbReference>
<dbReference type="PANTHER" id="PTHR43133">
    <property type="entry name" value="RNA POLYMERASE ECF-TYPE SIGMA FACTO"/>
    <property type="match status" value="1"/>
</dbReference>
<evidence type="ECO:0000256" key="4">
    <source>
        <dbReference type="ARBA" id="ARBA00023125"/>
    </source>
</evidence>
<accession>A0ABR8RUM8</accession>
<reference evidence="9 10" key="1">
    <citation type="submission" date="2020-08" db="EMBL/GenBank/DDBJ databases">
        <title>A Genomic Blueprint of the Chicken Gut Microbiome.</title>
        <authorList>
            <person name="Gilroy R."/>
            <person name="Ravi A."/>
            <person name="Getino M."/>
            <person name="Pursley I."/>
            <person name="Horton D.L."/>
            <person name="Alikhan N.-F."/>
            <person name="Baker D."/>
            <person name="Gharbi K."/>
            <person name="Hall N."/>
            <person name="Watson M."/>
            <person name="Adriaenssens E.M."/>
            <person name="Foster-Nyarko E."/>
            <person name="Jarju S."/>
            <person name="Secka A."/>
            <person name="Antonio M."/>
            <person name="Oren A."/>
            <person name="Chaudhuri R."/>
            <person name="La Ragione R.M."/>
            <person name="Hildebrand F."/>
            <person name="Pallen M.J."/>
        </authorList>
    </citation>
    <scope>NUCLEOTIDE SEQUENCE [LARGE SCALE GENOMIC DNA]</scope>
    <source>
        <strain evidence="9 10">Sa4CUA1</strain>
    </source>
</reference>
<proteinExistence type="inferred from homology"/>
<dbReference type="Pfam" id="PF08281">
    <property type="entry name" value="Sigma70_r4_2"/>
    <property type="match status" value="1"/>
</dbReference>
<evidence type="ECO:0000313" key="10">
    <source>
        <dbReference type="Proteomes" id="UP000641803"/>
    </source>
</evidence>
<keyword evidence="3" id="KW-0731">Sigma factor</keyword>
<keyword evidence="10" id="KW-1185">Reference proteome</keyword>
<dbReference type="RefSeq" id="WP_191796773.1">
    <property type="nucleotide sequence ID" value="NZ_JACSQQ010000024.1"/>
</dbReference>
<evidence type="ECO:0000256" key="6">
    <source>
        <dbReference type="SAM" id="MobiDB-lite"/>
    </source>
</evidence>
<dbReference type="SUPFAM" id="SSF88659">
    <property type="entry name" value="Sigma3 and sigma4 domains of RNA polymerase sigma factors"/>
    <property type="match status" value="1"/>
</dbReference>
<feature type="compositionally biased region" description="Low complexity" evidence="6">
    <location>
        <begin position="170"/>
        <end position="179"/>
    </location>
</feature>
<feature type="region of interest" description="Disordered" evidence="6">
    <location>
        <begin position="159"/>
        <end position="189"/>
    </location>
</feature>
<protein>
    <submittedName>
        <fullName evidence="9">Sigma-70 family RNA polymerase sigma factor</fullName>
    </submittedName>
</protein>
<gene>
    <name evidence="9" type="ORF">H9652_13890</name>
</gene>
<dbReference type="Pfam" id="PF04542">
    <property type="entry name" value="Sigma70_r2"/>
    <property type="match status" value="1"/>
</dbReference>
<evidence type="ECO:0000313" key="9">
    <source>
        <dbReference type="EMBL" id="MBD7951491.1"/>
    </source>
</evidence>